<keyword evidence="3" id="KW-1185">Reference proteome</keyword>
<dbReference type="EMBL" id="SIHI01000045">
    <property type="protein sequence ID" value="TWT41469.1"/>
    <property type="molecule type" value="Genomic_DNA"/>
</dbReference>
<organism evidence="2 3">
    <name type="scientific">Thalassoglobus neptunius</name>
    <dbReference type="NCBI Taxonomy" id="1938619"/>
    <lineage>
        <taxon>Bacteria</taxon>
        <taxon>Pseudomonadati</taxon>
        <taxon>Planctomycetota</taxon>
        <taxon>Planctomycetia</taxon>
        <taxon>Planctomycetales</taxon>
        <taxon>Planctomycetaceae</taxon>
        <taxon>Thalassoglobus</taxon>
    </lineage>
</organism>
<dbReference type="Proteomes" id="UP000317243">
    <property type="component" value="Unassembled WGS sequence"/>
</dbReference>
<evidence type="ECO:0000313" key="3">
    <source>
        <dbReference type="Proteomes" id="UP000317243"/>
    </source>
</evidence>
<evidence type="ECO:0000313" key="2">
    <source>
        <dbReference type="EMBL" id="TWT41469.1"/>
    </source>
</evidence>
<reference evidence="2 3" key="1">
    <citation type="submission" date="2019-02" db="EMBL/GenBank/DDBJ databases">
        <title>Deep-cultivation of Planctomycetes and their phenomic and genomic characterization uncovers novel biology.</title>
        <authorList>
            <person name="Wiegand S."/>
            <person name="Jogler M."/>
            <person name="Boedeker C."/>
            <person name="Pinto D."/>
            <person name="Vollmers J."/>
            <person name="Rivas-Marin E."/>
            <person name="Kohn T."/>
            <person name="Peeters S.H."/>
            <person name="Heuer A."/>
            <person name="Rast P."/>
            <person name="Oberbeckmann S."/>
            <person name="Bunk B."/>
            <person name="Jeske O."/>
            <person name="Meyerdierks A."/>
            <person name="Storesund J.E."/>
            <person name="Kallscheuer N."/>
            <person name="Luecker S."/>
            <person name="Lage O.M."/>
            <person name="Pohl T."/>
            <person name="Merkel B.J."/>
            <person name="Hornburger P."/>
            <person name="Mueller R.-W."/>
            <person name="Bruemmer F."/>
            <person name="Labrenz M."/>
            <person name="Spormann A.M."/>
            <person name="Op Den Camp H."/>
            <person name="Overmann J."/>
            <person name="Amann R."/>
            <person name="Jetten M.S.M."/>
            <person name="Mascher T."/>
            <person name="Medema M.H."/>
            <person name="Devos D.P."/>
            <person name="Kaster A.-K."/>
            <person name="Ovreas L."/>
            <person name="Rohde M."/>
            <person name="Galperin M.Y."/>
            <person name="Jogler C."/>
        </authorList>
    </citation>
    <scope>NUCLEOTIDE SEQUENCE [LARGE SCALE GENOMIC DNA]</scope>
    <source>
        <strain evidence="2 3">KOR42</strain>
    </source>
</reference>
<feature type="compositionally biased region" description="Polar residues" evidence="1">
    <location>
        <begin position="180"/>
        <end position="207"/>
    </location>
</feature>
<gene>
    <name evidence="2" type="ORF">KOR42_48220</name>
</gene>
<feature type="region of interest" description="Disordered" evidence="1">
    <location>
        <begin position="180"/>
        <end position="241"/>
    </location>
</feature>
<evidence type="ECO:0000256" key="1">
    <source>
        <dbReference type="SAM" id="MobiDB-lite"/>
    </source>
</evidence>
<protein>
    <submittedName>
        <fullName evidence="2">Uncharacterized protein</fullName>
    </submittedName>
</protein>
<proteinExistence type="predicted"/>
<sequence>MTSGANGGNAGCCPSLSGGFTQSYVNRHAIDQLATFELHRNKSGFTGVHCDPGSCVVCVRPLPPTPTSCSDAGPTHYRLYFDTDASGDWPAEMLSAPELLQNVRGSGGAECSDGSGGCFYMANDGFQYRGLQGSLGCDLAPSFDGQLPYWQLALKQLPATAPCQWHIALIGHMKPNGGVSSSSATYSNTADRSSGAADTNCFSSPPVSNYPMEPFRLQRTGFNNDNGTTGEPPTSVLVVPV</sequence>
<name>A0A5C5VUZ3_9PLAN</name>
<dbReference type="AlphaFoldDB" id="A0A5C5VUZ3"/>
<comment type="caution">
    <text evidence="2">The sequence shown here is derived from an EMBL/GenBank/DDBJ whole genome shotgun (WGS) entry which is preliminary data.</text>
</comment>
<accession>A0A5C5VUZ3</accession>
<dbReference type="RefSeq" id="WP_231741087.1">
    <property type="nucleotide sequence ID" value="NZ_SIHI01000045.1"/>
</dbReference>
<feature type="compositionally biased region" description="Polar residues" evidence="1">
    <location>
        <begin position="220"/>
        <end position="232"/>
    </location>
</feature>